<proteinExistence type="inferred from homology"/>
<accession>A0A5C5YZP9</accession>
<dbReference type="EC" id="3.1.6.1" evidence="4"/>
<evidence type="ECO:0000313" key="5">
    <source>
        <dbReference type="Proteomes" id="UP000315010"/>
    </source>
</evidence>
<dbReference type="AlphaFoldDB" id="A0A5C5YZP9"/>
<dbReference type="PANTHER" id="PTHR42693">
    <property type="entry name" value="ARYLSULFATASE FAMILY MEMBER"/>
    <property type="match status" value="1"/>
</dbReference>
<evidence type="ECO:0000259" key="3">
    <source>
        <dbReference type="Pfam" id="PF00884"/>
    </source>
</evidence>
<organism evidence="4 5">
    <name type="scientific">Novipirellula herctigrandis</name>
    <dbReference type="NCBI Taxonomy" id="2527986"/>
    <lineage>
        <taxon>Bacteria</taxon>
        <taxon>Pseudomonadati</taxon>
        <taxon>Planctomycetota</taxon>
        <taxon>Planctomycetia</taxon>
        <taxon>Pirellulales</taxon>
        <taxon>Pirellulaceae</taxon>
        <taxon>Novipirellula</taxon>
    </lineage>
</organism>
<sequence length="503" mass="56711" precursor="true">MHHLITAGLLNLVFIALVFSDCHAGQLAGKRPNIILVLTDDQGMGDLSCLGNPILNTPNIDHFYKQSTRLADFHVSPSCAPTRAAIMSGRHEFRVGVTHTILMRERMALDVLTLPQMLQASGYATGIFGKWHLGDDEPYLPHNRGFDESLIHGAGGIGQTVWGDFPPNGKRTYYDSVLLHNNQIVQTKGYCTDLFFDAGMNWIKGQHEANKPFFAYIATNAPHTPNIAPKKYTQRFKEMGWATSKNHAPAGRFGMIENIDDNFGRMMQNLMDWNALDNTLIIFMTDNGMNYVSGKKNGKNAPFFTAGLRGHKGTPYEGGTRVPSFWYWPGVLKEGVDVNGLTSHIDIFKTFADLVSAKLPTQMQELDGRSLLPLLQHPDSEWPDRELFVHVGRWEEKHPQAKNVASAKFVNCAVRTERWRFVNNSELYDINADPGETTDVSDANPEVVARLRKKYDAWWDKTVPLMVNEGLTTERVRKKLPLVERYKQAIESKTLPTWNPSIR</sequence>
<dbReference type="RefSeq" id="WP_146395440.1">
    <property type="nucleotide sequence ID" value="NZ_SJPJ01000001.1"/>
</dbReference>
<dbReference type="Gene3D" id="3.30.1120.10">
    <property type="match status" value="1"/>
</dbReference>
<reference evidence="4 5" key="1">
    <citation type="submission" date="2019-02" db="EMBL/GenBank/DDBJ databases">
        <title>Deep-cultivation of Planctomycetes and their phenomic and genomic characterization uncovers novel biology.</title>
        <authorList>
            <person name="Wiegand S."/>
            <person name="Jogler M."/>
            <person name="Boedeker C."/>
            <person name="Pinto D."/>
            <person name="Vollmers J."/>
            <person name="Rivas-Marin E."/>
            <person name="Kohn T."/>
            <person name="Peeters S.H."/>
            <person name="Heuer A."/>
            <person name="Rast P."/>
            <person name="Oberbeckmann S."/>
            <person name="Bunk B."/>
            <person name="Jeske O."/>
            <person name="Meyerdierks A."/>
            <person name="Storesund J.E."/>
            <person name="Kallscheuer N."/>
            <person name="Luecker S."/>
            <person name="Lage O.M."/>
            <person name="Pohl T."/>
            <person name="Merkel B.J."/>
            <person name="Hornburger P."/>
            <person name="Mueller R.-W."/>
            <person name="Bruemmer F."/>
            <person name="Labrenz M."/>
            <person name="Spormann A.M."/>
            <person name="Op Den Camp H."/>
            <person name="Overmann J."/>
            <person name="Amann R."/>
            <person name="Jetten M.S.M."/>
            <person name="Mascher T."/>
            <person name="Medema M.H."/>
            <person name="Devos D.P."/>
            <person name="Kaster A.-K."/>
            <person name="Ovreas L."/>
            <person name="Rohde M."/>
            <person name="Galperin M.Y."/>
            <person name="Jogler C."/>
        </authorList>
    </citation>
    <scope>NUCLEOTIDE SEQUENCE [LARGE SCALE GENOMIC DNA]</scope>
    <source>
        <strain evidence="4 5">CA13</strain>
    </source>
</reference>
<evidence type="ECO:0000256" key="2">
    <source>
        <dbReference type="ARBA" id="ARBA00022801"/>
    </source>
</evidence>
<dbReference type="EMBL" id="SJPJ01000001">
    <property type="protein sequence ID" value="TWT80420.1"/>
    <property type="molecule type" value="Genomic_DNA"/>
</dbReference>
<dbReference type="InterPro" id="IPR000917">
    <property type="entry name" value="Sulfatase_N"/>
</dbReference>
<dbReference type="InterPro" id="IPR050738">
    <property type="entry name" value="Sulfatase"/>
</dbReference>
<dbReference type="Proteomes" id="UP000315010">
    <property type="component" value="Unassembled WGS sequence"/>
</dbReference>
<protein>
    <submittedName>
        <fullName evidence="4">Arylsulfatase</fullName>
        <ecNumber evidence="4">3.1.6.1</ecNumber>
    </submittedName>
</protein>
<dbReference type="OrthoDB" id="9783154at2"/>
<dbReference type="Pfam" id="PF00884">
    <property type="entry name" value="Sulfatase"/>
    <property type="match status" value="1"/>
</dbReference>
<gene>
    <name evidence="4" type="primary">atsA_32</name>
    <name evidence="4" type="ORF">CA13_18360</name>
</gene>
<name>A0A5C5YZP9_9BACT</name>
<dbReference type="SUPFAM" id="SSF53649">
    <property type="entry name" value="Alkaline phosphatase-like"/>
    <property type="match status" value="1"/>
</dbReference>
<dbReference type="InterPro" id="IPR017850">
    <property type="entry name" value="Alkaline_phosphatase_core_sf"/>
</dbReference>
<comment type="similarity">
    <text evidence="1">Belongs to the sulfatase family.</text>
</comment>
<dbReference type="CDD" id="cd16146">
    <property type="entry name" value="ARS_like"/>
    <property type="match status" value="1"/>
</dbReference>
<dbReference type="Gene3D" id="3.40.720.10">
    <property type="entry name" value="Alkaline Phosphatase, subunit A"/>
    <property type="match status" value="1"/>
</dbReference>
<comment type="caution">
    <text evidence="4">The sequence shown here is derived from an EMBL/GenBank/DDBJ whole genome shotgun (WGS) entry which is preliminary data.</text>
</comment>
<feature type="domain" description="Sulfatase N-terminal" evidence="3">
    <location>
        <begin position="32"/>
        <end position="355"/>
    </location>
</feature>
<keyword evidence="2 4" id="KW-0378">Hydrolase</keyword>
<dbReference type="GO" id="GO:0004065">
    <property type="term" value="F:arylsulfatase activity"/>
    <property type="evidence" value="ECO:0007669"/>
    <property type="project" value="UniProtKB-EC"/>
</dbReference>
<evidence type="ECO:0000256" key="1">
    <source>
        <dbReference type="ARBA" id="ARBA00008779"/>
    </source>
</evidence>
<keyword evidence="5" id="KW-1185">Reference proteome</keyword>
<dbReference type="PANTHER" id="PTHR42693:SF53">
    <property type="entry name" value="ENDO-4-O-SULFATASE"/>
    <property type="match status" value="1"/>
</dbReference>
<evidence type="ECO:0000313" key="4">
    <source>
        <dbReference type="EMBL" id="TWT80420.1"/>
    </source>
</evidence>